<dbReference type="Gene3D" id="3.90.550.10">
    <property type="entry name" value="Spore Coat Polysaccharide Biosynthesis Protein SpsA, Chain A"/>
    <property type="match status" value="1"/>
</dbReference>
<evidence type="ECO:0000313" key="3">
    <source>
        <dbReference type="EMBL" id="EKF85379.1"/>
    </source>
</evidence>
<dbReference type="InterPro" id="IPR029044">
    <property type="entry name" value="Nucleotide-diphossugar_trans"/>
</dbReference>
<dbReference type="AlphaFoldDB" id="K2RAQ0"/>
<gene>
    <name evidence="3" type="ORF">A994_09486</name>
</gene>
<evidence type="ECO:0000313" key="4">
    <source>
        <dbReference type="Proteomes" id="UP000007360"/>
    </source>
</evidence>
<dbReference type="PANTHER" id="PTHR19136">
    <property type="entry name" value="MOLYBDENUM COFACTOR GUANYLYLTRANSFERASE"/>
    <property type="match status" value="1"/>
</dbReference>
<dbReference type="Proteomes" id="UP000007360">
    <property type="component" value="Unassembled WGS sequence"/>
</dbReference>
<reference evidence="3 4" key="1">
    <citation type="journal article" date="2012" name="J. Bacteriol.">
        <title>Draft genome sequence of Methanobacterium formicicum DSM 3637, an archaebacterium isolated from the methane producer amoeba Pelomyxa palustris.</title>
        <authorList>
            <person name="Gutierrez G."/>
        </authorList>
    </citation>
    <scope>NUCLEOTIDE SEQUENCE [LARGE SCALE GENOMIC DNA]</scope>
    <source>
        <strain evidence="4">DSM 3637 / PP1</strain>
    </source>
</reference>
<dbReference type="InterPro" id="IPR025877">
    <property type="entry name" value="MobA-like_NTP_Trfase"/>
</dbReference>
<dbReference type="SUPFAM" id="SSF53448">
    <property type="entry name" value="Nucleotide-diphospho-sugar transferases"/>
    <property type="match status" value="1"/>
</dbReference>
<keyword evidence="1" id="KW-0808">Transferase</keyword>
<keyword evidence="4" id="KW-1185">Reference proteome</keyword>
<keyword evidence="3" id="KW-0548">Nucleotidyltransferase</keyword>
<dbReference type="GO" id="GO:0016779">
    <property type="term" value="F:nucleotidyltransferase activity"/>
    <property type="evidence" value="ECO:0007669"/>
    <property type="project" value="UniProtKB-KW"/>
</dbReference>
<dbReference type="EMBL" id="AMPO01000008">
    <property type="protein sequence ID" value="EKF85379.1"/>
    <property type="molecule type" value="Genomic_DNA"/>
</dbReference>
<comment type="caution">
    <text evidence="3">The sequence shown here is derived from an EMBL/GenBank/DDBJ whole genome shotgun (WGS) entry which is preliminary data.</text>
</comment>
<dbReference type="Pfam" id="PF12804">
    <property type="entry name" value="NTP_transf_3"/>
    <property type="match status" value="1"/>
</dbReference>
<evidence type="ECO:0000256" key="1">
    <source>
        <dbReference type="ARBA" id="ARBA00022679"/>
    </source>
</evidence>
<sequence>MVIALLMAGGKGTRMNMDLEKPMVPVEGKPLIEHVLSALQDSSEVDEIIVATSHHTPNTTLYAENLGFKVLKTQGNGYVEDLSFILSQDVFKDKVILTITSDLPLITAMIIDLVLGEYHKSSKPAMSVMVPVEIFREHGLKPSLVLENLVPSGLNILRGNDTEQDEEVLVLDKIELALNINSPEDIICLKKLWGNSRR</sequence>
<protein>
    <submittedName>
        <fullName evidence="3">Acylneuraminate cytidylyltransferase</fullName>
    </submittedName>
</protein>
<dbReference type="PATRIC" id="fig|1204725.3.peg.1909"/>
<feature type="domain" description="MobA-like NTP transferase" evidence="2">
    <location>
        <begin position="4"/>
        <end position="126"/>
    </location>
</feature>
<dbReference type="OrthoDB" id="9782at2157"/>
<accession>K2RAQ0</accession>
<name>K2RAQ0_METFP</name>
<organism evidence="3 4">
    <name type="scientific">Methanobacterium formicicum (strain DSM 3637 / PP1)</name>
    <dbReference type="NCBI Taxonomy" id="1204725"/>
    <lineage>
        <taxon>Archaea</taxon>
        <taxon>Methanobacteriati</taxon>
        <taxon>Methanobacteriota</taxon>
        <taxon>Methanomada group</taxon>
        <taxon>Methanobacteria</taxon>
        <taxon>Methanobacteriales</taxon>
        <taxon>Methanobacteriaceae</taxon>
        <taxon>Methanobacterium</taxon>
    </lineage>
</organism>
<dbReference type="PANTHER" id="PTHR19136:SF86">
    <property type="entry name" value="ADENOSYLCOBINAMIDE-PHOSPHATE GUANYLYLTRANSFERASE"/>
    <property type="match status" value="1"/>
</dbReference>
<evidence type="ECO:0000259" key="2">
    <source>
        <dbReference type="Pfam" id="PF12804"/>
    </source>
</evidence>
<dbReference type="RefSeq" id="WP_004031301.1">
    <property type="nucleotide sequence ID" value="NZ_AMPO01000008.1"/>
</dbReference>
<proteinExistence type="predicted"/>